<evidence type="ECO:0000256" key="4">
    <source>
        <dbReference type="RuleBase" id="RU361188"/>
    </source>
</evidence>
<dbReference type="InterPro" id="IPR033452">
    <property type="entry name" value="GH30_C"/>
</dbReference>
<proteinExistence type="inferred from homology"/>
<reference evidence="7 8" key="1">
    <citation type="submission" date="2018-10" db="EMBL/GenBank/DDBJ databases">
        <title>Cohnella sp. M2MS4P-1, whole genome shotgun sequence.</title>
        <authorList>
            <person name="Tuo L."/>
        </authorList>
    </citation>
    <scope>NUCLEOTIDE SEQUENCE [LARGE SCALE GENOMIC DNA]</scope>
    <source>
        <strain evidence="7 8">M2MS4P-1</strain>
    </source>
</reference>
<dbReference type="InterPro" id="IPR017853">
    <property type="entry name" value="GH"/>
</dbReference>
<dbReference type="InterPro" id="IPR013780">
    <property type="entry name" value="Glyco_hydro_b"/>
</dbReference>
<evidence type="ECO:0000256" key="2">
    <source>
        <dbReference type="ARBA" id="ARBA00022729"/>
    </source>
</evidence>
<dbReference type="Gene3D" id="2.60.40.1180">
    <property type="entry name" value="Golgi alpha-mannosidase II"/>
    <property type="match status" value="1"/>
</dbReference>
<evidence type="ECO:0000256" key="1">
    <source>
        <dbReference type="ARBA" id="ARBA00005382"/>
    </source>
</evidence>
<dbReference type="OrthoDB" id="9805821at2"/>
<comment type="caution">
    <text evidence="7">The sequence shown here is derived from an EMBL/GenBank/DDBJ whole genome shotgun (WGS) entry which is preliminary data.</text>
</comment>
<evidence type="ECO:0000259" key="5">
    <source>
        <dbReference type="Pfam" id="PF02055"/>
    </source>
</evidence>
<feature type="domain" description="Glycosyl hydrolase family 30 beta sandwich" evidence="6">
    <location>
        <begin position="398"/>
        <end position="450"/>
    </location>
</feature>
<dbReference type="GO" id="GO:0016020">
    <property type="term" value="C:membrane"/>
    <property type="evidence" value="ECO:0007669"/>
    <property type="project" value="GOC"/>
</dbReference>
<sequence>MAEVWWSSEQNPGSRQWFSRPEEIRYALSRMPDIPFSAPSASACGTTIPIDPGIQRQEMLGIGISMEESTVFNLRRMSERAREDVMALLLDPERGAGFSLVRVTLGTSDFTGQPFYTYDDIEEGGSDFELEHFSIRKDIELGIVSTLRRMKEISPELKFFASSWSPPAWMKTSGDLKRGMLKEGRQYTDTLAKYFRMAIEAYAAEGITLHAITLQNEPLLEIDYPSCRMTPERQRELALALRKELDARGLDTAIWIFDHNFSDAWEYAAPILNDSSAYRAVDGIALHDYEGEPSVMRELGSAYPRHSIHLTERSLWGTKGADRLIRYFREGASSYNAWVTMLDSKFGRHQWVGTPDPTLLVQDASNPDRIWATPELYLTAQFARFVRPGARLLGTPYGSEDTVTNAAFRNPDGSTAIVVVNRTAREQTVRILTEGRQLETAVPSKTTATYVWKGASQEDAVPDNRIIRK</sequence>
<gene>
    <name evidence="7" type="ORF">D7Z26_10740</name>
</gene>
<evidence type="ECO:0000313" key="7">
    <source>
        <dbReference type="EMBL" id="RKP54477.1"/>
    </source>
</evidence>
<dbReference type="GO" id="GO:0006680">
    <property type="term" value="P:glucosylceramide catabolic process"/>
    <property type="evidence" value="ECO:0007669"/>
    <property type="project" value="TreeGrafter"/>
</dbReference>
<keyword evidence="4" id="KW-0326">Glycosidase</keyword>
<dbReference type="InterPro" id="IPR001139">
    <property type="entry name" value="Glyco_hydro_30"/>
</dbReference>
<dbReference type="InterPro" id="IPR033453">
    <property type="entry name" value="Glyco_hydro_30_TIM-barrel"/>
</dbReference>
<keyword evidence="3 4" id="KW-0378">Hydrolase</keyword>
<dbReference type="SUPFAM" id="SSF51445">
    <property type="entry name" value="(Trans)glycosidases"/>
    <property type="match status" value="1"/>
</dbReference>
<keyword evidence="8" id="KW-1185">Reference proteome</keyword>
<evidence type="ECO:0000256" key="3">
    <source>
        <dbReference type="ARBA" id="ARBA00022801"/>
    </source>
</evidence>
<dbReference type="AlphaFoldDB" id="A0A494Y203"/>
<organism evidence="7 8">
    <name type="scientific">Cohnella endophytica</name>
    <dbReference type="NCBI Taxonomy" id="2419778"/>
    <lineage>
        <taxon>Bacteria</taxon>
        <taxon>Bacillati</taxon>
        <taxon>Bacillota</taxon>
        <taxon>Bacilli</taxon>
        <taxon>Bacillales</taxon>
        <taxon>Paenibacillaceae</taxon>
        <taxon>Cohnella</taxon>
    </lineage>
</organism>
<dbReference type="GO" id="GO:0004348">
    <property type="term" value="F:glucosylceramidase activity"/>
    <property type="evidence" value="ECO:0007669"/>
    <property type="project" value="InterPro"/>
</dbReference>
<keyword evidence="2" id="KW-0732">Signal</keyword>
<dbReference type="Pfam" id="PF17189">
    <property type="entry name" value="Glyco_hydro_30C"/>
    <property type="match status" value="1"/>
</dbReference>
<dbReference type="EMBL" id="RBZM01000005">
    <property type="protein sequence ID" value="RKP54477.1"/>
    <property type="molecule type" value="Genomic_DNA"/>
</dbReference>
<comment type="similarity">
    <text evidence="1 4">Belongs to the glycosyl hydrolase 30 family.</text>
</comment>
<dbReference type="Pfam" id="PF02055">
    <property type="entry name" value="Glyco_hydro_30"/>
    <property type="match status" value="1"/>
</dbReference>
<dbReference type="Proteomes" id="UP000282076">
    <property type="component" value="Unassembled WGS sequence"/>
</dbReference>
<evidence type="ECO:0000259" key="6">
    <source>
        <dbReference type="Pfam" id="PF17189"/>
    </source>
</evidence>
<dbReference type="PANTHER" id="PTHR11069:SF23">
    <property type="entry name" value="LYSOSOMAL ACID GLUCOSYLCERAMIDASE"/>
    <property type="match status" value="1"/>
</dbReference>
<protein>
    <submittedName>
        <fullName evidence="7">Glycosyl hydrolase</fullName>
    </submittedName>
</protein>
<accession>A0A494Y203</accession>
<feature type="domain" description="Glycosyl hydrolase family 30 TIM-barrel" evidence="5">
    <location>
        <begin position="61"/>
        <end position="327"/>
    </location>
</feature>
<dbReference type="PANTHER" id="PTHR11069">
    <property type="entry name" value="GLUCOSYLCERAMIDASE"/>
    <property type="match status" value="1"/>
</dbReference>
<evidence type="ECO:0000313" key="8">
    <source>
        <dbReference type="Proteomes" id="UP000282076"/>
    </source>
</evidence>
<name>A0A494Y203_9BACL</name>
<dbReference type="Gene3D" id="3.20.20.80">
    <property type="entry name" value="Glycosidases"/>
    <property type="match status" value="1"/>
</dbReference>